<feature type="non-terminal residue" evidence="2">
    <location>
        <position position="236"/>
    </location>
</feature>
<dbReference type="AlphaFoldDB" id="A0A381XER0"/>
<dbReference type="SUPFAM" id="SSF55154">
    <property type="entry name" value="CYTH-like phosphatases"/>
    <property type="match status" value="1"/>
</dbReference>
<organism evidence="2">
    <name type="scientific">marine metagenome</name>
    <dbReference type="NCBI Taxonomy" id="408172"/>
    <lineage>
        <taxon>unclassified sequences</taxon>
        <taxon>metagenomes</taxon>
        <taxon>ecological metagenomes</taxon>
    </lineage>
</organism>
<dbReference type="CDD" id="cd07750">
    <property type="entry name" value="PolyPPase_VTC_like"/>
    <property type="match status" value="1"/>
</dbReference>
<dbReference type="InterPro" id="IPR033469">
    <property type="entry name" value="CYTH-like_dom_sf"/>
</dbReference>
<dbReference type="GO" id="GO:0006799">
    <property type="term" value="P:polyphosphate biosynthetic process"/>
    <property type="evidence" value="ECO:0007669"/>
    <property type="project" value="UniProtKB-ARBA"/>
</dbReference>
<accession>A0A381XER0</accession>
<reference evidence="2" key="1">
    <citation type="submission" date="2018-05" db="EMBL/GenBank/DDBJ databases">
        <authorList>
            <person name="Lanie J.A."/>
            <person name="Ng W.-L."/>
            <person name="Kazmierczak K.M."/>
            <person name="Andrzejewski T.M."/>
            <person name="Davidsen T.M."/>
            <person name="Wayne K.J."/>
            <person name="Tettelin H."/>
            <person name="Glass J.I."/>
            <person name="Rusch D."/>
            <person name="Podicherti R."/>
            <person name="Tsui H.-C.T."/>
            <person name="Winkler M.E."/>
        </authorList>
    </citation>
    <scope>NUCLEOTIDE SEQUENCE</scope>
</reference>
<sequence>MIDDLPSVSLAEIGNTAGLQTRRDRKYVVAPALVDRLVSELRPGVLALEIDGQRDFGYESLYFDTPDLVSYRAAAHRRRRRFKVRHRHYVDAGSAMLEVKVRTGRGRNAKLRLPVDSAGANLFSAAGRVFVDGVVGAGTAERLVPILTTRYRRSTLVDPDGPSRLTIDRAVTCTDRDDSTASVAGVVLETKTAGPPSRFDRWLWAQGHRPIRLSKYCTGLAALRPNLPANKWHRTL</sequence>
<gene>
    <name evidence="2" type="ORF">METZ01_LOCUS116052</name>
</gene>
<dbReference type="EMBL" id="UINC01014906">
    <property type="protein sequence ID" value="SVA63198.1"/>
    <property type="molecule type" value="Genomic_DNA"/>
</dbReference>
<dbReference type="InterPro" id="IPR018966">
    <property type="entry name" value="VTC_domain"/>
</dbReference>
<dbReference type="Gene3D" id="3.20.100.30">
    <property type="entry name" value="VTC, catalytic tunnel domain"/>
    <property type="match status" value="1"/>
</dbReference>
<feature type="domain" description="VTC" evidence="1">
    <location>
        <begin position="22"/>
        <end position="223"/>
    </location>
</feature>
<protein>
    <recommendedName>
        <fullName evidence="1">VTC domain-containing protein</fullName>
    </recommendedName>
</protein>
<evidence type="ECO:0000259" key="1">
    <source>
        <dbReference type="Pfam" id="PF09359"/>
    </source>
</evidence>
<name>A0A381XER0_9ZZZZ</name>
<dbReference type="Pfam" id="PF09359">
    <property type="entry name" value="VTC"/>
    <property type="match status" value="1"/>
</dbReference>
<dbReference type="InterPro" id="IPR042267">
    <property type="entry name" value="VTC_sf"/>
</dbReference>
<proteinExistence type="predicted"/>
<evidence type="ECO:0000313" key="2">
    <source>
        <dbReference type="EMBL" id="SVA63198.1"/>
    </source>
</evidence>